<reference evidence="12 13" key="1">
    <citation type="submission" date="2018-04" db="EMBL/GenBank/DDBJ databases">
        <title>Genomic Encyclopedia of Archaeal and Bacterial Type Strains, Phase II (KMG-II): from individual species to whole genera.</title>
        <authorList>
            <person name="Goeker M."/>
        </authorList>
    </citation>
    <scope>NUCLEOTIDE SEQUENCE [LARGE SCALE GENOMIC DNA]</scope>
    <source>
        <strain evidence="12 13">DSM 21823</strain>
    </source>
</reference>
<dbReference type="InterPro" id="IPR046357">
    <property type="entry name" value="PPIase_dom_sf"/>
</dbReference>
<dbReference type="PANTHER" id="PTHR47245:SF2">
    <property type="entry name" value="PEPTIDYL-PROLYL CIS-TRANS ISOMERASE HP_0175-RELATED"/>
    <property type="match status" value="1"/>
</dbReference>
<feature type="chain" id="PRO_5015718978" description="Parvulin-like PPIase" evidence="10">
    <location>
        <begin position="24"/>
        <end position="281"/>
    </location>
</feature>
<feature type="signal peptide" evidence="10">
    <location>
        <begin position="1"/>
        <end position="23"/>
    </location>
</feature>
<feature type="region of interest" description="Disordered" evidence="9">
    <location>
        <begin position="259"/>
        <end position="281"/>
    </location>
</feature>
<feature type="domain" description="PpiC" evidence="11">
    <location>
        <begin position="134"/>
        <end position="223"/>
    </location>
</feature>
<dbReference type="EMBL" id="QBKP01000005">
    <property type="protein sequence ID" value="PTX50435.1"/>
    <property type="molecule type" value="Genomic_DNA"/>
</dbReference>
<evidence type="ECO:0000256" key="10">
    <source>
        <dbReference type="SAM" id="SignalP"/>
    </source>
</evidence>
<organism evidence="12 13">
    <name type="scientific">Gemmobacter caeni</name>
    <dbReference type="NCBI Taxonomy" id="589035"/>
    <lineage>
        <taxon>Bacteria</taxon>
        <taxon>Pseudomonadati</taxon>
        <taxon>Pseudomonadota</taxon>
        <taxon>Alphaproteobacteria</taxon>
        <taxon>Rhodobacterales</taxon>
        <taxon>Paracoccaceae</taxon>
        <taxon>Gemmobacter</taxon>
    </lineage>
</organism>
<dbReference type="OrthoDB" id="14196at2"/>
<dbReference type="SUPFAM" id="SSF54534">
    <property type="entry name" value="FKBP-like"/>
    <property type="match status" value="1"/>
</dbReference>
<accession>A0A2T6B326</accession>
<dbReference type="Proteomes" id="UP000244224">
    <property type="component" value="Unassembled WGS sequence"/>
</dbReference>
<evidence type="ECO:0000256" key="3">
    <source>
        <dbReference type="ARBA" id="ARBA00013194"/>
    </source>
</evidence>
<dbReference type="PROSITE" id="PS50198">
    <property type="entry name" value="PPIC_PPIASE_2"/>
    <property type="match status" value="1"/>
</dbReference>
<evidence type="ECO:0000256" key="5">
    <source>
        <dbReference type="ARBA" id="ARBA00023110"/>
    </source>
</evidence>
<evidence type="ECO:0000256" key="9">
    <source>
        <dbReference type="SAM" id="MobiDB-lite"/>
    </source>
</evidence>
<dbReference type="GO" id="GO:0003755">
    <property type="term" value="F:peptidyl-prolyl cis-trans isomerase activity"/>
    <property type="evidence" value="ECO:0007669"/>
    <property type="project" value="UniProtKB-KW"/>
</dbReference>
<sequence>MAKITTILGAFALTVALAAPALAADPTAETVVADVNGTPVTLGQMIAMRASLPPQYQALPDDVLFKGILDQLVQQTLLAQSVEKNLSKRDQITLENERRGQISAIALQQVVTAAVTNAALQAAYDAKYKDFKPGTEYHAAHILVDSEEKAKEIKAQIEGGVDFADAAKTHGTDGTAANGGDLGWFGPGMMVKPFEDAVVAMKPGELVGPVKTDFGWHLIKLVETRPSAAPALDDVRDELAAEIEKTAITDHLAALEKDAKVEKPGEGIDPAVLKDESLLDK</sequence>
<evidence type="ECO:0000256" key="6">
    <source>
        <dbReference type="ARBA" id="ARBA00030642"/>
    </source>
</evidence>
<dbReference type="RefSeq" id="WP_108128693.1">
    <property type="nucleotide sequence ID" value="NZ_QBKP01000005.1"/>
</dbReference>
<dbReference type="InterPro" id="IPR000297">
    <property type="entry name" value="PPIase_PpiC"/>
</dbReference>
<keyword evidence="8 12" id="KW-0413">Isomerase</keyword>
<dbReference type="EC" id="5.2.1.8" evidence="3"/>
<comment type="similarity">
    <text evidence="2">Belongs to the PpiC/parvulin rotamase family.</text>
</comment>
<comment type="catalytic activity">
    <reaction evidence="1">
        <text>[protein]-peptidylproline (omega=180) = [protein]-peptidylproline (omega=0)</text>
        <dbReference type="Rhea" id="RHEA:16237"/>
        <dbReference type="Rhea" id="RHEA-COMP:10747"/>
        <dbReference type="Rhea" id="RHEA-COMP:10748"/>
        <dbReference type="ChEBI" id="CHEBI:83833"/>
        <dbReference type="ChEBI" id="CHEBI:83834"/>
        <dbReference type="EC" id="5.2.1.8"/>
    </reaction>
</comment>
<evidence type="ECO:0000313" key="12">
    <source>
        <dbReference type="EMBL" id="PTX50435.1"/>
    </source>
</evidence>
<evidence type="ECO:0000256" key="8">
    <source>
        <dbReference type="PROSITE-ProRule" id="PRU00278"/>
    </source>
</evidence>
<evidence type="ECO:0000256" key="2">
    <source>
        <dbReference type="ARBA" id="ARBA00007656"/>
    </source>
</evidence>
<proteinExistence type="inferred from homology"/>
<evidence type="ECO:0000259" key="11">
    <source>
        <dbReference type="PROSITE" id="PS50198"/>
    </source>
</evidence>
<evidence type="ECO:0000256" key="1">
    <source>
        <dbReference type="ARBA" id="ARBA00000971"/>
    </source>
</evidence>
<keyword evidence="13" id="KW-1185">Reference proteome</keyword>
<keyword evidence="10" id="KW-0732">Signal</keyword>
<keyword evidence="5 8" id="KW-0697">Rotamase</keyword>
<dbReference type="Pfam" id="PF13616">
    <property type="entry name" value="Rotamase_3"/>
    <property type="match status" value="1"/>
</dbReference>
<evidence type="ECO:0000256" key="4">
    <source>
        <dbReference type="ARBA" id="ARBA00018370"/>
    </source>
</evidence>
<protein>
    <recommendedName>
        <fullName evidence="4">Parvulin-like PPIase</fullName>
        <ecNumber evidence="3">5.2.1.8</ecNumber>
    </recommendedName>
    <alternativeName>
        <fullName evidence="6">Peptidyl-prolyl cis-trans isomerase plp</fullName>
    </alternativeName>
    <alternativeName>
        <fullName evidence="7">Rotamase plp</fullName>
    </alternativeName>
</protein>
<gene>
    <name evidence="12" type="ORF">C8N34_10579</name>
</gene>
<name>A0A2T6B326_9RHOB</name>
<evidence type="ECO:0000313" key="13">
    <source>
        <dbReference type="Proteomes" id="UP000244224"/>
    </source>
</evidence>
<evidence type="ECO:0000256" key="7">
    <source>
        <dbReference type="ARBA" id="ARBA00031484"/>
    </source>
</evidence>
<dbReference type="Gene3D" id="3.10.50.40">
    <property type="match status" value="1"/>
</dbReference>
<dbReference type="AlphaFoldDB" id="A0A2T6B326"/>
<dbReference type="PANTHER" id="PTHR47245">
    <property type="entry name" value="PEPTIDYLPROLYL ISOMERASE"/>
    <property type="match status" value="1"/>
</dbReference>
<comment type="caution">
    <text evidence="12">The sequence shown here is derived from an EMBL/GenBank/DDBJ whole genome shotgun (WGS) entry which is preliminary data.</text>
</comment>
<dbReference type="InterPro" id="IPR050245">
    <property type="entry name" value="PrsA_foldase"/>
</dbReference>